<dbReference type="GO" id="GO:0030976">
    <property type="term" value="F:thiamine pyrophosphate binding"/>
    <property type="evidence" value="ECO:0007669"/>
    <property type="project" value="InterPro"/>
</dbReference>
<evidence type="ECO:0000313" key="9">
    <source>
        <dbReference type="Proteomes" id="UP000019335"/>
    </source>
</evidence>
<evidence type="ECO:0000313" key="8">
    <source>
        <dbReference type="EMBL" id="EWM24096.1"/>
    </source>
</evidence>
<dbReference type="InterPro" id="IPR031717">
    <property type="entry name" value="ODO-1/KGD_C"/>
</dbReference>
<dbReference type="GO" id="GO:0016624">
    <property type="term" value="F:oxidoreductase activity, acting on the aldehyde or oxo group of donors, disulfide as acceptor"/>
    <property type="evidence" value="ECO:0007669"/>
    <property type="project" value="InterPro"/>
</dbReference>
<feature type="domain" description="Transketolase-like pyrimidine-binding" evidence="6">
    <location>
        <begin position="1"/>
        <end position="38"/>
    </location>
</feature>
<gene>
    <name evidence="8" type="ORF">Naga_101202g2</name>
</gene>
<evidence type="ECO:0000256" key="5">
    <source>
        <dbReference type="SAM" id="MobiDB-lite"/>
    </source>
</evidence>
<accession>W7TU13</accession>
<comment type="similarity">
    <text evidence="2">Belongs to the alpha-ketoglutarate dehydrogenase family.</text>
</comment>
<reference evidence="8 9" key="1">
    <citation type="journal article" date="2014" name="Mol. Plant">
        <title>Chromosome Scale Genome Assembly and Transcriptome Profiling of Nannochloropsis gaditana in Nitrogen Depletion.</title>
        <authorList>
            <person name="Corteggiani Carpinelli E."/>
            <person name="Telatin A."/>
            <person name="Vitulo N."/>
            <person name="Forcato C."/>
            <person name="D'Angelo M."/>
            <person name="Schiavon R."/>
            <person name="Vezzi A."/>
            <person name="Giacometti G.M."/>
            <person name="Morosinotto T."/>
            <person name="Valle G."/>
        </authorList>
    </citation>
    <scope>NUCLEOTIDE SEQUENCE [LARGE SCALE GENOMIC DNA]</scope>
    <source>
        <strain evidence="8 9">B-31</strain>
    </source>
</reference>
<dbReference type="InterPro" id="IPR005475">
    <property type="entry name" value="Transketolase-like_Pyr-bd"/>
</dbReference>
<evidence type="ECO:0000256" key="4">
    <source>
        <dbReference type="ARBA" id="ARBA00023052"/>
    </source>
</evidence>
<dbReference type="SUPFAM" id="SSF52518">
    <property type="entry name" value="Thiamin diphosphate-binding fold (THDP-binding)"/>
    <property type="match status" value="1"/>
</dbReference>
<dbReference type="OrthoDB" id="413077at2759"/>
<evidence type="ECO:0000256" key="2">
    <source>
        <dbReference type="ARBA" id="ARBA00006936"/>
    </source>
</evidence>
<proteinExistence type="inferred from homology"/>
<dbReference type="InterPro" id="IPR042179">
    <property type="entry name" value="KGD_C_sf"/>
</dbReference>
<dbReference type="Proteomes" id="UP000019335">
    <property type="component" value="Chromosome 15"/>
</dbReference>
<feature type="compositionally biased region" description="Basic and acidic residues" evidence="5">
    <location>
        <begin position="73"/>
        <end position="87"/>
    </location>
</feature>
<dbReference type="Pfam" id="PF02779">
    <property type="entry name" value="Transket_pyr"/>
    <property type="match status" value="1"/>
</dbReference>
<name>W7TU13_9STRA</name>
<dbReference type="PANTHER" id="PTHR23152">
    <property type="entry name" value="2-OXOGLUTARATE DEHYDROGENASE"/>
    <property type="match status" value="1"/>
</dbReference>
<keyword evidence="4" id="KW-0786">Thiamine pyrophosphate</keyword>
<dbReference type="InterPro" id="IPR011603">
    <property type="entry name" value="2oxoglutarate_DH_E1"/>
</dbReference>
<feature type="region of interest" description="Disordered" evidence="5">
    <location>
        <begin position="66"/>
        <end position="87"/>
    </location>
</feature>
<evidence type="ECO:0000259" key="7">
    <source>
        <dbReference type="Pfam" id="PF16870"/>
    </source>
</evidence>
<keyword evidence="9" id="KW-1185">Reference proteome</keyword>
<comment type="caution">
    <text evidence="8">The sequence shown here is derived from an EMBL/GenBank/DDBJ whole genome shotgun (WGS) entry which is preliminary data.</text>
</comment>
<dbReference type="Gene3D" id="3.40.50.12470">
    <property type="match status" value="1"/>
</dbReference>
<evidence type="ECO:0000256" key="1">
    <source>
        <dbReference type="ARBA" id="ARBA00001964"/>
    </source>
</evidence>
<comment type="cofactor">
    <cofactor evidence="1">
        <name>thiamine diphosphate</name>
        <dbReference type="ChEBI" id="CHEBI:58937"/>
    </cofactor>
</comment>
<sequence length="224" mass="24958">MHILNCTTPAQYFHALRRQLLRPFRKPLVLMTPKTLLRHPSAVSSLPEMEIGTTFQPVLASTLDGRPWKGGLKGREGDEREGGREGRLPPTVLLCCGKIYYDIVKDAEGRKDLDPSQILLLRLEELSPFPRSALAPFLPPALPLPSSPTTYFWVQEEPWNAGAWAFISSHLRPSLPALTYIGPPPLPTPAVGTREGHAEERERLLTTLWENVREGGAADRLDEA</sequence>
<keyword evidence="3" id="KW-0560">Oxidoreductase</keyword>
<dbReference type="Gene3D" id="3.40.50.11610">
    <property type="entry name" value="Multifunctional 2-oxoglutarate metabolism enzyme, C-terminal domain"/>
    <property type="match status" value="1"/>
</dbReference>
<evidence type="ECO:0000256" key="3">
    <source>
        <dbReference type="ARBA" id="ARBA00023002"/>
    </source>
</evidence>
<dbReference type="PANTHER" id="PTHR23152:SF4">
    <property type="entry name" value="2-OXOADIPATE DEHYDROGENASE COMPLEX COMPONENT E1"/>
    <property type="match status" value="1"/>
</dbReference>
<protein>
    <submittedName>
        <fullName evidence="8">2-oxoglutarate e1 subunit</fullName>
    </submittedName>
</protein>
<feature type="domain" description="2-oxoglutarate dehydrogenase E1 component/KDG C-terminal" evidence="7">
    <location>
        <begin position="44"/>
        <end position="207"/>
    </location>
</feature>
<evidence type="ECO:0000259" key="6">
    <source>
        <dbReference type="Pfam" id="PF02779"/>
    </source>
</evidence>
<dbReference type="EMBL" id="AZIL01001379">
    <property type="protein sequence ID" value="EWM24096.1"/>
    <property type="molecule type" value="Genomic_DNA"/>
</dbReference>
<dbReference type="InterPro" id="IPR029061">
    <property type="entry name" value="THDP-binding"/>
</dbReference>
<organism evidence="8 9">
    <name type="scientific">Nannochloropsis gaditana</name>
    <dbReference type="NCBI Taxonomy" id="72520"/>
    <lineage>
        <taxon>Eukaryota</taxon>
        <taxon>Sar</taxon>
        <taxon>Stramenopiles</taxon>
        <taxon>Ochrophyta</taxon>
        <taxon>Eustigmatophyceae</taxon>
        <taxon>Eustigmatales</taxon>
        <taxon>Monodopsidaceae</taxon>
        <taxon>Nannochloropsis</taxon>
    </lineage>
</organism>
<dbReference type="Pfam" id="PF16870">
    <property type="entry name" value="OxoGdeHyase_C"/>
    <property type="match status" value="1"/>
</dbReference>
<dbReference type="AlphaFoldDB" id="W7TU13"/>